<dbReference type="STRING" id="906968.Trebr_0497"/>
<dbReference type="KEGG" id="tbe:Trebr_0497"/>
<keyword evidence="2" id="KW-1185">Reference proteome</keyword>
<dbReference type="SUPFAM" id="SSF140566">
    <property type="entry name" value="FlgN-like"/>
    <property type="match status" value="1"/>
</dbReference>
<accession>F4LP64</accession>
<dbReference type="Proteomes" id="UP000006546">
    <property type="component" value="Chromosome"/>
</dbReference>
<dbReference type="EMBL" id="CP002696">
    <property type="protein sequence ID" value="AEE15940.1"/>
    <property type="molecule type" value="Genomic_DNA"/>
</dbReference>
<dbReference type="OrthoDB" id="361199at2"/>
<dbReference type="AlphaFoldDB" id="F4LP64"/>
<evidence type="ECO:0000313" key="2">
    <source>
        <dbReference type="Proteomes" id="UP000006546"/>
    </source>
</evidence>
<organism evidence="1 2">
    <name type="scientific">Treponema brennaborense (strain DSM 12168 / CIP 105900 / DD5/3)</name>
    <dbReference type="NCBI Taxonomy" id="906968"/>
    <lineage>
        <taxon>Bacteria</taxon>
        <taxon>Pseudomonadati</taxon>
        <taxon>Spirochaetota</taxon>
        <taxon>Spirochaetia</taxon>
        <taxon>Spirochaetales</taxon>
        <taxon>Treponemataceae</taxon>
        <taxon>Treponema</taxon>
    </lineage>
</organism>
<dbReference type="HOGENOM" id="CLU_1677080_0_0_12"/>
<reference evidence="2" key="1">
    <citation type="submission" date="2011-04" db="EMBL/GenBank/DDBJ databases">
        <title>The complete genome of Treponema brennaborense DSM 12168.</title>
        <authorList>
            <person name="Lucas S."/>
            <person name="Han J."/>
            <person name="Lapidus A."/>
            <person name="Bruce D."/>
            <person name="Goodwin L."/>
            <person name="Pitluck S."/>
            <person name="Peters L."/>
            <person name="Kyrpides N."/>
            <person name="Mavromatis K."/>
            <person name="Ivanova N."/>
            <person name="Mikhailova N."/>
            <person name="Pagani I."/>
            <person name="Teshima H."/>
            <person name="Detter J.C."/>
            <person name="Tapia R."/>
            <person name="Han C."/>
            <person name="Land M."/>
            <person name="Hauser L."/>
            <person name="Markowitz V."/>
            <person name="Cheng J.-F."/>
            <person name="Hugenholtz P."/>
            <person name="Woyke T."/>
            <person name="Wu D."/>
            <person name="Gronow S."/>
            <person name="Wellnitz S."/>
            <person name="Brambilla E."/>
            <person name="Klenk H.-P."/>
            <person name="Eisen J.A."/>
        </authorList>
    </citation>
    <scope>NUCLEOTIDE SEQUENCE [LARGE SCALE GENOMIC DNA]</scope>
    <source>
        <strain evidence="2">DSM 12168 / CIP 105900 / DD5/3</strain>
    </source>
</reference>
<dbReference type="eggNOG" id="ENOG50343Q9">
    <property type="taxonomic scope" value="Bacteria"/>
</dbReference>
<dbReference type="RefSeq" id="WP_013757659.1">
    <property type="nucleotide sequence ID" value="NC_015500.1"/>
</dbReference>
<name>F4LP64_TREBD</name>
<evidence type="ECO:0000313" key="1">
    <source>
        <dbReference type="EMBL" id="AEE15940.1"/>
    </source>
</evidence>
<proteinExistence type="predicted"/>
<evidence type="ECO:0008006" key="3">
    <source>
        <dbReference type="Google" id="ProtNLM"/>
    </source>
</evidence>
<dbReference type="InterPro" id="IPR036679">
    <property type="entry name" value="FlgN-like_sf"/>
</dbReference>
<protein>
    <recommendedName>
        <fullName evidence="3">FlgN family protein</fullName>
    </recommendedName>
</protein>
<sequence>MMQLSPAELAERTAVLRRLRTLLEQQRAKFREYLNVLEKQADKIETEDSEALLAHTELEQQIAANIVNLQKVIEPIETMYRDTHPRKGAAAERTDNAGETDESVIPLLKTDLEQLQRQVLAQNARNRELLKIHIAEIKDRLNAVQNPYRTTRSVYTHANDAASVINISV</sequence>
<dbReference type="GO" id="GO:0044780">
    <property type="term" value="P:bacterial-type flagellum assembly"/>
    <property type="evidence" value="ECO:0007669"/>
    <property type="project" value="InterPro"/>
</dbReference>
<gene>
    <name evidence="1" type="ordered locus">Trebr_0497</name>
</gene>